<dbReference type="GO" id="GO:0008270">
    <property type="term" value="F:zinc ion binding"/>
    <property type="evidence" value="ECO:0007669"/>
    <property type="project" value="UniProtKB-KW"/>
</dbReference>
<feature type="domain" description="RING-type" evidence="2">
    <location>
        <begin position="87"/>
        <end position="129"/>
    </location>
</feature>
<evidence type="ECO:0000256" key="1">
    <source>
        <dbReference type="PROSITE-ProRule" id="PRU00175"/>
    </source>
</evidence>
<dbReference type="PANTHER" id="PTHR47258">
    <property type="match status" value="1"/>
</dbReference>
<protein>
    <submittedName>
        <fullName evidence="3">Zinc finger protein</fullName>
    </submittedName>
</protein>
<dbReference type="SMART" id="SM00184">
    <property type="entry name" value="RING"/>
    <property type="match status" value="1"/>
</dbReference>
<dbReference type="InterPro" id="IPR001841">
    <property type="entry name" value="Znf_RING"/>
</dbReference>
<keyword evidence="1" id="KW-0863">Zinc-finger</keyword>
<dbReference type="PANTHER" id="PTHR47258:SF1">
    <property type="entry name" value="E3 UBIQUITIN-PROTEIN LIGASE XERICO-RELATED"/>
    <property type="match status" value="1"/>
</dbReference>
<gene>
    <name evidence="3" type="ORF">CKAN_02650100</name>
</gene>
<keyword evidence="1" id="KW-0479">Metal-binding</keyword>
<comment type="caution">
    <text evidence="3">The sequence shown here is derived from an EMBL/GenBank/DDBJ whole genome shotgun (WGS) entry which is preliminary data.</text>
</comment>
<evidence type="ECO:0000313" key="4">
    <source>
        <dbReference type="Proteomes" id="UP000283530"/>
    </source>
</evidence>
<dbReference type="Proteomes" id="UP000283530">
    <property type="component" value="Unassembled WGS sequence"/>
</dbReference>
<organism evidence="3 4">
    <name type="scientific">Cinnamomum micranthum f. kanehirae</name>
    <dbReference type="NCBI Taxonomy" id="337451"/>
    <lineage>
        <taxon>Eukaryota</taxon>
        <taxon>Viridiplantae</taxon>
        <taxon>Streptophyta</taxon>
        <taxon>Embryophyta</taxon>
        <taxon>Tracheophyta</taxon>
        <taxon>Spermatophyta</taxon>
        <taxon>Magnoliopsida</taxon>
        <taxon>Magnoliidae</taxon>
        <taxon>Laurales</taxon>
        <taxon>Lauraceae</taxon>
        <taxon>Cinnamomum</taxon>
    </lineage>
</organism>
<dbReference type="STRING" id="337451.A0A3S3R8X7"/>
<keyword evidence="1" id="KW-0862">Zinc</keyword>
<dbReference type="Pfam" id="PF13639">
    <property type="entry name" value="zf-RING_2"/>
    <property type="match status" value="1"/>
</dbReference>
<sequence length="135" mass="15435">MGLSSLPAPCEGVLSVVLVNMAISIAIFKEILRSILHLVGIYLPQPSDLDEVPSEPFEFLPFIEELRHRVPTTQFGYLFCGPTVHECSVCLTRFEPDLVVNRIPCGHFFHRRCLGRWLDYWNTMCPLCRTSLIQE</sequence>
<keyword evidence="4" id="KW-1185">Reference proteome</keyword>
<dbReference type="SUPFAM" id="SSF57850">
    <property type="entry name" value="RING/U-box"/>
    <property type="match status" value="1"/>
</dbReference>
<proteinExistence type="predicted"/>
<dbReference type="PROSITE" id="PS50089">
    <property type="entry name" value="ZF_RING_2"/>
    <property type="match status" value="1"/>
</dbReference>
<dbReference type="Gene3D" id="3.30.40.10">
    <property type="entry name" value="Zinc/RING finger domain, C3HC4 (zinc finger)"/>
    <property type="match status" value="1"/>
</dbReference>
<evidence type="ECO:0000313" key="3">
    <source>
        <dbReference type="EMBL" id="RWR97089.1"/>
    </source>
</evidence>
<dbReference type="OrthoDB" id="8062037at2759"/>
<evidence type="ECO:0000259" key="2">
    <source>
        <dbReference type="PROSITE" id="PS50089"/>
    </source>
</evidence>
<accession>A0A3S3R8X7</accession>
<dbReference type="InterPro" id="IPR044249">
    <property type="entry name" value="XERICO-like"/>
</dbReference>
<dbReference type="InterPro" id="IPR013083">
    <property type="entry name" value="Znf_RING/FYVE/PHD"/>
</dbReference>
<dbReference type="AlphaFoldDB" id="A0A3S3R8X7"/>
<name>A0A3S3R8X7_9MAGN</name>
<dbReference type="EMBL" id="QPKB01000012">
    <property type="protein sequence ID" value="RWR97089.1"/>
    <property type="molecule type" value="Genomic_DNA"/>
</dbReference>
<reference evidence="3 4" key="1">
    <citation type="journal article" date="2019" name="Nat. Plants">
        <title>Stout camphor tree genome fills gaps in understanding of flowering plant genome evolution.</title>
        <authorList>
            <person name="Chaw S.M."/>
            <person name="Liu Y.C."/>
            <person name="Wu Y.W."/>
            <person name="Wang H.Y."/>
            <person name="Lin C.I."/>
            <person name="Wu C.S."/>
            <person name="Ke H.M."/>
            <person name="Chang L.Y."/>
            <person name="Hsu C.Y."/>
            <person name="Yang H.T."/>
            <person name="Sudianto E."/>
            <person name="Hsu M.H."/>
            <person name="Wu K.P."/>
            <person name="Wang L.N."/>
            <person name="Leebens-Mack J.H."/>
            <person name="Tsai I.J."/>
        </authorList>
    </citation>
    <scope>NUCLEOTIDE SEQUENCE [LARGE SCALE GENOMIC DNA]</scope>
    <source>
        <strain evidence="4">cv. Chaw 1501</strain>
        <tissue evidence="3">Young leaves</tissue>
    </source>
</reference>